<comment type="caution">
    <text evidence="2">The sequence shown here is derived from an EMBL/GenBank/DDBJ whole genome shotgun (WGS) entry which is preliminary data.</text>
</comment>
<evidence type="ECO:0000313" key="3">
    <source>
        <dbReference type="Proteomes" id="UP001548832"/>
    </source>
</evidence>
<reference evidence="2 3" key="1">
    <citation type="submission" date="2024-06" db="EMBL/GenBank/DDBJ databases">
        <authorList>
            <person name="Kim D.-U."/>
        </authorList>
    </citation>
    <scope>NUCLEOTIDE SEQUENCE [LARGE SCALE GENOMIC DNA]</scope>
    <source>
        <strain evidence="2 3">KACC15460</strain>
    </source>
</reference>
<protein>
    <recommendedName>
        <fullName evidence="4">Phage holin family protein</fullName>
    </recommendedName>
</protein>
<keyword evidence="1" id="KW-0812">Transmembrane</keyword>
<sequence>MQSRPHARNLTVMFGKLWSELKDLFGDLRGPAKALIVVLIGMAFAWMLINHQWAEALKLVLAAIVAGYLLELIGNLFLPKMPRAGLFFLEGWVLGPAAIAAFVSGLIVVVVIDLAPPKDTLIRQPRS</sequence>
<dbReference type="EMBL" id="JBEWSZ010000001">
    <property type="protein sequence ID" value="MET2826282.1"/>
    <property type="molecule type" value="Genomic_DNA"/>
</dbReference>
<evidence type="ECO:0000313" key="2">
    <source>
        <dbReference type="EMBL" id="MET2826282.1"/>
    </source>
</evidence>
<proteinExistence type="predicted"/>
<feature type="transmembrane region" description="Helical" evidence="1">
    <location>
        <begin position="30"/>
        <end position="49"/>
    </location>
</feature>
<organism evidence="2 3">
    <name type="scientific">Mesorhizobium shangrilense</name>
    <dbReference type="NCBI Taxonomy" id="460060"/>
    <lineage>
        <taxon>Bacteria</taxon>
        <taxon>Pseudomonadati</taxon>
        <taxon>Pseudomonadota</taxon>
        <taxon>Alphaproteobacteria</taxon>
        <taxon>Hyphomicrobiales</taxon>
        <taxon>Phyllobacteriaceae</taxon>
        <taxon>Mesorhizobium</taxon>
    </lineage>
</organism>
<dbReference type="RefSeq" id="WP_354458367.1">
    <property type="nucleotide sequence ID" value="NZ_JBEWSZ010000001.1"/>
</dbReference>
<keyword evidence="1" id="KW-0472">Membrane</keyword>
<feature type="transmembrane region" description="Helical" evidence="1">
    <location>
        <begin position="97"/>
        <end position="116"/>
    </location>
</feature>
<keyword evidence="3" id="KW-1185">Reference proteome</keyword>
<accession>A0ABV2D8D0</accession>
<evidence type="ECO:0000256" key="1">
    <source>
        <dbReference type="SAM" id="Phobius"/>
    </source>
</evidence>
<feature type="transmembrane region" description="Helical" evidence="1">
    <location>
        <begin position="56"/>
        <end position="77"/>
    </location>
</feature>
<keyword evidence="1" id="KW-1133">Transmembrane helix</keyword>
<gene>
    <name evidence="2" type="ORF">ABVQ20_04765</name>
</gene>
<dbReference type="Proteomes" id="UP001548832">
    <property type="component" value="Unassembled WGS sequence"/>
</dbReference>
<name>A0ABV2D8D0_9HYPH</name>
<evidence type="ECO:0008006" key="4">
    <source>
        <dbReference type="Google" id="ProtNLM"/>
    </source>
</evidence>